<dbReference type="Pfam" id="PF04321">
    <property type="entry name" value="RmlD_sub_bind"/>
    <property type="match status" value="1"/>
</dbReference>
<reference evidence="2 3" key="1">
    <citation type="journal article" date="2014" name="Nat. Commun.">
        <title>Klebsormidium flaccidum genome reveals primary factors for plant terrestrial adaptation.</title>
        <authorList>
            <person name="Hori K."/>
            <person name="Maruyama F."/>
            <person name="Fujisawa T."/>
            <person name="Togashi T."/>
            <person name="Yamamoto N."/>
            <person name="Seo M."/>
            <person name="Sato S."/>
            <person name="Yamada T."/>
            <person name="Mori H."/>
            <person name="Tajima N."/>
            <person name="Moriyama T."/>
            <person name="Ikeuchi M."/>
            <person name="Watanabe M."/>
            <person name="Wada H."/>
            <person name="Kobayashi K."/>
            <person name="Saito M."/>
            <person name="Masuda T."/>
            <person name="Sasaki-Sekimoto Y."/>
            <person name="Mashiguchi K."/>
            <person name="Awai K."/>
            <person name="Shimojima M."/>
            <person name="Masuda S."/>
            <person name="Iwai M."/>
            <person name="Nobusawa T."/>
            <person name="Narise T."/>
            <person name="Kondo S."/>
            <person name="Saito H."/>
            <person name="Sato R."/>
            <person name="Murakawa M."/>
            <person name="Ihara Y."/>
            <person name="Oshima-Yamada Y."/>
            <person name="Ohtaka K."/>
            <person name="Satoh M."/>
            <person name="Sonobe K."/>
            <person name="Ishii M."/>
            <person name="Ohtani R."/>
            <person name="Kanamori-Sato M."/>
            <person name="Honoki R."/>
            <person name="Miyazaki D."/>
            <person name="Mochizuki H."/>
            <person name="Umetsu J."/>
            <person name="Higashi K."/>
            <person name="Shibata D."/>
            <person name="Kamiya Y."/>
            <person name="Sato N."/>
            <person name="Nakamura Y."/>
            <person name="Tabata S."/>
            <person name="Ida S."/>
            <person name="Kurokawa K."/>
            <person name="Ohta H."/>
        </authorList>
    </citation>
    <scope>NUCLEOTIDE SEQUENCE [LARGE SCALE GENOMIC DNA]</scope>
    <source>
        <strain evidence="2 3">NIES-2285</strain>
    </source>
</reference>
<feature type="domain" description="RmlD-like substrate binding" evidence="1">
    <location>
        <begin position="1"/>
        <end position="318"/>
    </location>
</feature>
<dbReference type="EMBL" id="DF237062">
    <property type="protein sequence ID" value="GAQ82491.1"/>
    <property type="molecule type" value="Genomic_DNA"/>
</dbReference>
<dbReference type="AlphaFoldDB" id="A0A0U9I793"/>
<dbReference type="OrthoDB" id="6235964at2759"/>
<dbReference type="CDD" id="cd05254">
    <property type="entry name" value="dTDP_HR_like_SDR_e"/>
    <property type="match status" value="1"/>
</dbReference>
<dbReference type="InterPro" id="IPR036291">
    <property type="entry name" value="NAD(P)-bd_dom_sf"/>
</dbReference>
<evidence type="ECO:0000313" key="2">
    <source>
        <dbReference type="EMBL" id="GAQ82491.1"/>
    </source>
</evidence>
<dbReference type="OMA" id="RMPLMFG"/>
<name>A0A0U9I793_KLENI</name>
<gene>
    <name evidence="2" type="ORF">KFL_001130100</name>
</gene>
<dbReference type="PANTHER" id="PTHR43242:SF1">
    <property type="entry name" value="NAD(P)-BINDING ROSSMANN-FOLD SUPERFAMILY PROTEIN"/>
    <property type="match status" value="1"/>
</dbReference>
<evidence type="ECO:0000259" key="1">
    <source>
        <dbReference type="Pfam" id="PF04321"/>
    </source>
</evidence>
<evidence type="ECO:0000313" key="3">
    <source>
        <dbReference type="Proteomes" id="UP000054558"/>
    </source>
</evidence>
<dbReference type="Gene3D" id="3.40.50.720">
    <property type="entry name" value="NAD(P)-binding Rossmann-like Domain"/>
    <property type="match status" value="1"/>
</dbReference>
<organism evidence="2 3">
    <name type="scientific">Klebsormidium nitens</name>
    <name type="common">Green alga</name>
    <name type="synonym">Ulothrix nitens</name>
    <dbReference type="NCBI Taxonomy" id="105231"/>
    <lineage>
        <taxon>Eukaryota</taxon>
        <taxon>Viridiplantae</taxon>
        <taxon>Streptophyta</taxon>
        <taxon>Klebsormidiophyceae</taxon>
        <taxon>Klebsormidiales</taxon>
        <taxon>Klebsormidiaceae</taxon>
        <taxon>Klebsormidium</taxon>
    </lineage>
</organism>
<dbReference type="SUPFAM" id="SSF51735">
    <property type="entry name" value="NAD(P)-binding Rossmann-fold domains"/>
    <property type="match status" value="1"/>
</dbReference>
<protein>
    <submittedName>
        <fullName evidence="2">Rossmann-fold NAD(P)-binding domain-containing protein</fullName>
    </submittedName>
</protein>
<dbReference type="STRING" id="105231.A0A0U9I793"/>
<dbReference type="InterPro" id="IPR029903">
    <property type="entry name" value="RmlD-like-bd"/>
</dbReference>
<dbReference type="Proteomes" id="UP000054558">
    <property type="component" value="Unassembled WGS sequence"/>
</dbReference>
<keyword evidence="3" id="KW-1185">Reference proteome</keyword>
<dbReference type="PANTHER" id="PTHR43242">
    <property type="entry name" value="NAD(P)-BINDING ROSSMANN-FOLD SUPERFAMILY PROTEIN"/>
    <property type="match status" value="1"/>
</dbReference>
<sequence length="320" mass="34985">MKVLVLGGTGYLGQFVVDHFLNAGDPVLFTHTKEVAPEITPNGAMCWGVLPAALRIDLTTEGGLGLLEERALQMGCGPDVVINCAAISQPRDCESDRDRAFAVNVPSRVTTWLTQRAAVDGRRPPLFIHLSTDQTYEGNKPFWHEDDPTNPVNTYGESKVAAERHLQESYPNHAILRSSIIYGPQPPLMPVGRTLPLAWMDGVLSSGQETSFFEDEFRNPVYVGDVVAAIAKLAESAEQDYPYPHRVFNLGGPERLSRVDMALAVARERGYSEQLVKPVPAASVSRGVVSPADISMNVERIQQELGISLTPFVTGVQKSF</sequence>
<accession>A0A0U9I793</accession>
<proteinExistence type="predicted"/>